<feature type="domain" description="PAC" evidence="2">
    <location>
        <begin position="83"/>
        <end position="137"/>
    </location>
</feature>
<dbReference type="Proteomes" id="UP001469365">
    <property type="component" value="Unassembled WGS sequence"/>
</dbReference>
<dbReference type="PANTHER" id="PTHR45138">
    <property type="entry name" value="REGULATORY COMPONENTS OF SENSORY TRANSDUCTION SYSTEM"/>
    <property type="match status" value="1"/>
</dbReference>
<dbReference type="EC" id="2.7.7.65" evidence="4"/>
<dbReference type="PROSITE" id="PS50112">
    <property type="entry name" value="PAS"/>
    <property type="match status" value="2"/>
</dbReference>
<dbReference type="InterPro" id="IPR001610">
    <property type="entry name" value="PAC"/>
</dbReference>
<evidence type="ECO:0000259" key="1">
    <source>
        <dbReference type="PROSITE" id="PS50112"/>
    </source>
</evidence>
<name>A0ABU9DF29_9BACL</name>
<feature type="domain" description="PAS" evidence="1">
    <location>
        <begin position="10"/>
        <end position="54"/>
    </location>
</feature>
<dbReference type="RefSeq" id="WP_341413432.1">
    <property type="nucleotide sequence ID" value="NZ_JBBPCC010000001.1"/>
</dbReference>
<dbReference type="NCBIfam" id="TIGR00229">
    <property type="entry name" value="sensory_box"/>
    <property type="match status" value="2"/>
</dbReference>
<dbReference type="InterPro" id="IPR050469">
    <property type="entry name" value="Diguanylate_Cyclase"/>
</dbReference>
<organism evidence="4 5">
    <name type="scientific">Paenibacillus filicis</name>
    <dbReference type="NCBI Taxonomy" id="669464"/>
    <lineage>
        <taxon>Bacteria</taxon>
        <taxon>Bacillati</taxon>
        <taxon>Bacillota</taxon>
        <taxon>Bacilli</taxon>
        <taxon>Bacillales</taxon>
        <taxon>Paenibacillaceae</taxon>
        <taxon>Paenibacillus</taxon>
    </lineage>
</organism>
<dbReference type="InterPro" id="IPR013655">
    <property type="entry name" value="PAS_fold_3"/>
</dbReference>
<dbReference type="InterPro" id="IPR035965">
    <property type="entry name" value="PAS-like_dom_sf"/>
</dbReference>
<dbReference type="SMART" id="SM00267">
    <property type="entry name" value="GGDEF"/>
    <property type="match status" value="1"/>
</dbReference>
<proteinExistence type="predicted"/>
<evidence type="ECO:0000313" key="5">
    <source>
        <dbReference type="Proteomes" id="UP001469365"/>
    </source>
</evidence>
<protein>
    <submittedName>
        <fullName evidence="4">Diguanylate cyclase</fullName>
        <ecNumber evidence="4">2.7.7.65</ecNumber>
    </submittedName>
</protein>
<keyword evidence="4" id="KW-0808">Transferase</keyword>
<evidence type="ECO:0000259" key="3">
    <source>
        <dbReference type="PROSITE" id="PS50887"/>
    </source>
</evidence>
<keyword evidence="5" id="KW-1185">Reference proteome</keyword>
<evidence type="ECO:0000259" key="2">
    <source>
        <dbReference type="PROSITE" id="PS50113"/>
    </source>
</evidence>
<dbReference type="SMART" id="SM00091">
    <property type="entry name" value="PAS"/>
    <property type="match status" value="2"/>
</dbReference>
<feature type="domain" description="PAC" evidence="2">
    <location>
        <begin position="214"/>
        <end position="266"/>
    </location>
</feature>
<dbReference type="PROSITE" id="PS50113">
    <property type="entry name" value="PAC"/>
    <property type="match status" value="2"/>
</dbReference>
<accession>A0ABU9DF29</accession>
<dbReference type="SUPFAM" id="SSF55785">
    <property type="entry name" value="PYP-like sensor domain (PAS domain)"/>
    <property type="match status" value="2"/>
</dbReference>
<dbReference type="InterPro" id="IPR000014">
    <property type="entry name" value="PAS"/>
</dbReference>
<gene>
    <name evidence="4" type="ORF">WMW72_00435</name>
</gene>
<dbReference type="Pfam" id="PF00990">
    <property type="entry name" value="GGDEF"/>
    <property type="match status" value="1"/>
</dbReference>
<dbReference type="Gene3D" id="3.30.450.20">
    <property type="entry name" value="PAS domain"/>
    <property type="match status" value="2"/>
</dbReference>
<dbReference type="Gene3D" id="3.30.70.270">
    <property type="match status" value="1"/>
</dbReference>
<dbReference type="Pfam" id="PF13426">
    <property type="entry name" value="PAS_9"/>
    <property type="match status" value="1"/>
</dbReference>
<dbReference type="InterPro" id="IPR000700">
    <property type="entry name" value="PAS-assoc_C"/>
</dbReference>
<dbReference type="CDD" id="cd01949">
    <property type="entry name" value="GGDEF"/>
    <property type="match status" value="1"/>
</dbReference>
<sequence length="443" mass="50057">MSDAQALDGDRHLNQLAFQRAVSGMAFISADGIFVSVNPSFSSLLGYEPDELIGVHVQVLNERPEVSVASVSPSWLAYYTLETPSEMRLSDRNGSTVWAKVSVSAHELAGEKPGSLLYLMQLQDITERKRAQLAEASLRMSEQMYRAITEHCTDIISKHSLDGLYLYVSPSVQTMLGYEQEELVGTSIYDYFHPHDLQLMNTAVDELESRTALKLPPYRMRNKEGDYIWLETHLRVIEAADEHGREFVCVSRDITDRKNTENQLRKTNALLQKISSIDALTGVANRRSFDENYAKEWRHGLRFSTPLSIILLDIDYFKRFNDNYGHHEGDICLKQVAEALKRAAKRPGDLIARYGGEEFVIVLPITDERGAAYVAEQLRQEVELLQMPHPSSDVSSFVTASLGHSTIIPTRDLPPRELLVRADRALYQAKQEGRNRSRAFGHG</sequence>
<dbReference type="EMBL" id="JBBPCC010000001">
    <property type="protein sequence ID" value="MEK8126373.1"/>
    <property type="molecule type" value="Genomic_DNA"/>
</dbReference>
<dbReference type="SMART" id="SM00086">
    <property type="entry name" value="PAC"/>
    <property type="match status" value="2"/>
</dbReference>
<dbReference type="SUPFAM" id="SSF55073">
    <property type="entry name" value="Nucleotide cyclase"/>
    <property type="match status" value="1"/>
</dbReference>
<dbReference type="GO" id="GO:0052621">
    <property type="term" value="F:diguanylate cyclase activity"/>
    <property type="evidence" value="ECO:0007669"/>
    <property type="project" value="UniProtKB-EC"/>
</dbReference>
<dbReference type="PANTHER" id="PTHR45138:SF9">
    <property type="entry name" value="DIGUANYLATE CYCLASE DGCM-RELATED"/>
    <property type="match status" value="1"/>
</dbReference>
<dbReference type="Pfam" id="PF08447">
    <property type="entry name" value="PAS_3"/>
    <property type="match status" value="1"/>
</dbReference>
<evidence type="ECO:0000313" key="4">
    <source>
        <dbReference type="EMBL" id="MEK8126373.1"/>
    </source>
</evidence>
<dbReference type="InterPro" id="IPR043128">
    <property type="entry name" value="Rev_trsase/Diguanyl_cyclase"/>
</dbReference>
<dbReference type="NCBIfam" id="TIGR00254">
    <property type="entry name" value="GGDEF"/>
    <property type="match status" value="1"/>
</dbReference>
<dbReference type="PROSITE" id="PS50887">
    <property type="entry name" value="GGDEF"/>
    <property type="match status" value="1"/>
</dbReference>
<reference evidence="4 5" key="1">
    <citation type="submission" date="2024-04" db="EMBL/GenBank/DDBJ databases">
        <title>draft genome sequnece of Paenibacillus filicis.</title>
        <authorList>
            <person name="Kim D.-U."/>
        </authorList>
    </citation>
    <scope>NUCLEOTIDE SEQUENCE [LARGE SCALE GENOMIC DNA]</scope>
    <source>
        <strain evidence="4 5">KACC14197</strain>
    </source>
</reference>
<keyword evidence="4" id="KW-0548">Nucleotidyltransferase</keyword>
<comment type="caution">
    <text evidence="4">The sequence shown here is derived from an EMBL/GenBank/DDBJ whole genome shotgun (WGS) entry which is preliminary data.</text>
</comment>
<dbReference type="CDD" id="cd00130">
    <property type="entry name" value="PAS"/>
    <property type="match status" value="2"/>
</dbReference>
<feature type="domain" description="GGDEF" evidence="3">
    <location>
        <begin position="305"/>
        <end position="442"/>
    </location>
</feature>
<dbReference type="InterPro" id="IPR029787">
    <property type="entry name" value="Nucleotide_cyclase"/>
</dbReference>
<feature type="domain" description="PAS" evidence="1">
    <location>
        <begin position="141"/>
        <end position="211"/>
    </location>
</feature>
<dbReference type="InterPro" id="IPR000160">
    <property type="entry name" value="GGDEF_dom"/>
</dbReference>